<feature type="compositionally biased region" description="Basic and acidic residues" evidence="1">
    <location>
        <begin position="264"/>
        <end position="276"/>
    </location>
</feature>
<keyword evidence="3" id="KW-1185">Reference proteome</keyword>
<proteinExistence type="predicted"/>
<evidence type="ECO:0008006" key="4">
    <source>
        <dbReference type="Google" id="ProtNLM"/>
    </source>
</evidence>
<dbReference type="Proteomes" id="UP001165524">
    <property type="component" value="Unassembled WGS sequence"/>
</dbReference>
<accession>A0ABT0E344</accession>
<gene>
    <name evidence="2" type="ORF">MU846_00715</name>
</gene>
<name>A0ABT0E344_9GAMM</name>
<sequence>MHHDTDYPTTAGWLEAEQPGTTPRLSDFERVRQLLQPCDVLLVDGRRRVDRRISGITTSRWSHVALYLGRLREISDPALRATVAEYFPCEPDTQLILHTTPRRGLCLDALSELQEEHLRICRPRGMKGDDAQTVIRYAISRLAVVMRLSVLDALCLVLPWALVPRRWRAGLFARLAGRMLRALTGSPIGEAFSFIQFPVLPLVKRTEIDISRLYRRHPRLFYPADFDHSPYFDIVKYPFVDHNDDRNIRLLPWKGSLGALDEHSARQAEEQVRRDGQAAQQPPGETPRN</sequence>
<dbReference type="Gene3D" id="3.90.1720.10">
    <property type="entry name" value="endopeptidase domain like (from Nostoc punctiforme)"/>
    <property type="match status" value="1"/>
</dbReference>
<evidence type="ECO:0000256" key="1">
    <source>
        <dbReference type="SAM" id="MobiDB-lite"/>
    </source>
</evidence>
<evidence type="ECO:0000313" key="2">
    <source>
        <dbReference type="EMBL" id="MCK0536230.1"/>
    </source>
</evidence>
<protein>
    <recommendedName>
        <fullName evidence="4">Permuted papain-like amidase enzyme, YaeF/YiiX, C92 family</fullName>
    </recommendedName>
</protein>
<dbReference type="InterPro" id="IPR038765">
    <property type="entry name" value="Papain-like_cys_pep_sf"/>
</dbReference>
<feature type="region of interest" description="Disordered" evidence="1">
    <location>
        <begin position="1"/>
        <end position="20"/>
    </location>
</feature>
<dbReference type="EMBL" id="JALKII010000001">
    <property type="protein sequence ID" value="MCK0536230.1"/>
    <property type="molecule type" value="Genomic_DNA"/>
</dbReference>
<dbReference type="SUPFAM" id="SSF54001">
    <property type="entry name" value="Cysteine proteinases"/>
    <property type="match status" value="1"/>
</dbReference>
<evidence type="ECO:0000313" key="3">
    <source>
        <dbReference type="Proteomes" id="UP001165524"/>
    </source>
</evidence>
<organism evidence="2 3">
    <name type="scientific">Alcanivorax quisquiliarum</name>
    <dbReference type="NCBI Taxonomy" id="2933565"/>
    <lineage>
        <taxon>Bacteria</taxon>
        <taxon>Pseudomonadati</taxon>
        <taxon>Pseudomonadota</taxon>
        <taxon>Gammaproteobacteria</taxon>
        <taxon>Oceanospirillales</taxon>
        <taxon>Alcanivoracaceae</taxon>
        <taxon>Alcanivorax</taxon>
    </lineage>
</organism>
<feature type="region of interest" description="Disordered" evidence="1">
    <location>
        <begin position="264"/>
        <end position="289"/>
    </location>
</feature>
<reference evidence="2" key="1">
    <citation type="submission" date="2022-04" db="EMBL/GenBank/DDBJ databases">
        <title>Alcanivorax sp. CY1518 draft genome sequence.</title>
        <authorList>
            <person name="Zhao G."/>
            <person name="An M."/>
        </authorList>
    </citation>
    <scope>NUCLEOTIDE SEQUENCE</scope>
    <source>
        <strain evidence="2">CY1518</strain>
    </source>
</reference>
<comment type="caution">
    <text evidence="2">The sequence shown here is derived from an EMBL/GenBank/DDBJ whole genome shotgun (WGS) entry which is preliminary data.</text>
</comment>
<dbReference type="RefSeq" id="WP_246947272.1">
    <property type="nucleotide sequence ID" value="NZ_JALKII010000001.1"/>
</dbReference>